<keyword evidence="2" id="KW-1003">Cell membrane</keyword>
<keyword evidence="11" id="KW-1185">Reference proteome</keyword>
<dbReference type="AlphaFoldDB" id="A0A2N3Y1I1"/>
<feature type="domain" description="ABC transporter" evidence="9">
    <location>
        <begin position="11"/>
        <end position="246"/>
    </location>
</feature>
<evidence type="ECO:0000256" key="6">
    <source>
        <dbReference type="ARBA" id="ARBA00022840"/>
    </source>
</evidence>
<dbReference type="SMART" id="SM00382">
    <property type="entry name" value="AAA"/>
    <property type="match status" value="2"/>
</dbReference>
<dbReference type="Gene3D" id="3.40.50.300">
    <property type="entry name" value="P-loop containing nucleotide triphosphate hydrolases"/>
    <property type="match status" value="2"/>
</dbReference>
<keyword evidence="3" id="KW-0762">Sugar transport</keyword>
<dbReference type="InterPro" id="IPR050107">
    <property type="entry name" value="ABC_carbohydrate_import_ATPase"/>
</dbReference>
<dbReference type="PROSITE" id="PS00211">
    <property type="entry name" value="ABC_TRANSPORTER_1"/>
    <property type="match status" value="1"/>
</dbReference>
<dbReference type="Pfam" id="PF00005">
    <property type="entry name" value="ABC_tran"/>
    <property type="match status" value="2"/>
</dbReference>
<proteinExistence type="predicted"/>
<dbReference type="OrthoDB" id="39350at2"/>
<dbReference type="RefSeq" id="WP_044576392.1">
    <property type="nucleotide sequence ID" value="NZ_CP061007.1"/>
</dbReference>
<accession>A0A2N3Y1I1</accession>
<name>A0A2N3Y1I1_SACSN</name>
<keyword evidence="5" id="KW-0547">Nucleotide-binding</keyword>
<keyword evidence="8" id="KW-0472">Membrane</keyword>
<dbReference type="PANTHER" id="PTHR43790">
    <property type="entry name" value="CARBOHYDRATE TRANSPORT ATP-BINDING PROTEIN MG119-RELATED"/>
    <property type="match status" value="1"/>
</dbReference>
<protein>
    <submittedName>
        <fullName evidence="10">Monosaccharide ABC transporter ATP-binding protein (CUT2 family)</fullName>
    </submittedName>
</protein>
<dbReference type="PROSITE" id="PS50893">
    <property type="entry name" value="ABC_TRANSPORTER_2"/>
    <property type="match status" value="2"/>
</dbReference>
<dbReference type="Proteomes" id="UP000233786">
    <property type="component" value="Unassembled WGS sequence"/>
</dbReference>
<dbReference type="InterPro" id="IPR003593">
    <property type="entry name" value="AAA+_ATPase"/>
</dbReference>
<dbReference type="CDD" id="cd03215">
    <property type="entry name" value="ABC_Carb_Monos_II"/>
    <property type="match status" value="1"/>
</dbReference>
<dbReference type="InterPro" id="IPR003439">
    <property type="entry name" value="ABC_transporter-like_ATP-bd"/>
</dbReference>
<keyword evidence="4" id="KW-0677">Repeat</keyword>
<comment type="caution">
    <text evidence="10">The sequence shown here is derived from an EMBL/GenBank/DDBJ whole genome shotgun (WGS) entry which is preliminary data.</text>
</comment>
<evidence type="ECO:0000313" key="10">
    <source>
        <dbReference type="EMBL" id="PKW16765.1"/>
    </source>
</evidence>
<dbReference type="GO" id="GO:0005524">
    <property type="term" value="F:ATP binding"/>
    <property type="evidence" value="ECO:0007669"/>
    <property type="project" value="UniProtKB-KW"/>
</dbReference>
<dbReference type="InterPro" id="IPR017871">
    <property type="entry name" value="ABC_transporter-like_CS"/>
</dbReference>
<keyword evidence="1" id="KW-0813">Transport</keyword>
<keyword evidence="6 10" id="KW-0067">ATP-binding</keyword>
<evidence type="ECO:0000256" key="1">
    <source>
        <dbReference type="ARBA" id="ARBA00022448"/>
    </source>
</evidence>
<evidence type="ECO:0000259" key="9">
    <source>
        <dbReference type="PROSITE" id="PS50893"/>
    </source>
</evidence>
<dbReference type="EMBL" id="PJNB01000001">
    <property type="protein sequence ID" value="PKW16765.1"/>
    <property type="molecule type" value="Genomic_DNA"/>
</dbReference>
<evidence type="ECO:0000256" key="7">
    <source>
        <dbReference type="ARBA" id="ARBA00022967"/>
    </source>
</evidence>
<evidence type="ECO:0000313" key="11">
    <source>
        <dbReference type="Proteomes" id="UP000233786"/>
    </source>
</evidence>
<dbReference type="STRING" id="994479.GCA_000194155_06786"/>
<dbReference type="PANTHER" id="PTHR43790:SF3">
    <property type="entry name" value="D-ALLOSE IMPORT ATP-BINDING PROTEIN ALSA-RELATED"/>
    <property type="match status" value="1"/>
</dbReference>
<dbReference type="InterPro" id="IPR027417">
    <property type="entry name" value="P-loop_NTPase"/>
</dbReference>
<reference evidence="10" key="1">
    <citation type="submission" date="2017-12" db="EMBL/GenBank/DDBJ databases">
        <title>Sequencing the genomes of 1000 Actinobacteria strains.</title>
        <authorList>
            <person name="Klenk H.-P."/>
        </authorList>
    </citation>
    <scope>NUCLEOTIDE SEQUENCE [LARGE SCALE GENOMIC DNA]</scope>
    <source>
        <strain evidence="10">DSM 44228</strain>
    </source>
</reference>
<dbReference type="GO" id="GO:0016887">
    <property type="term" value="F:ATP hydrolysis activity"/>
    <property type="evidence" value="ECO:0007669"/>
    <property type="project" value="InterPro"/>
</dbReference>
<evidence type="ECO:0000256" key="3">
    <source>
        <dbReference type="ARBA" id="ARBA00022597"/>
    </source>
</evidence>
<dbReference type="CDD" id="cd03216">
    <property type="entry name" value="ABC_Carb_Monos_I"/>
    <property type="match status" value="1"/>
</dbReference>
<gene>
    <name evidence="10" type="ORF">A8926_4648</name>
</gene>
<sequence>MTTPTAPVQRLVMRGIQKRYGVVHALRDVDFELRPGEVMALLGENGAGKSTLVKILAGLVTPDHGKIVVDGDPVPLGSTRRAQQARIAVVQQEFSAVPSLTVAENLLLGRADAGLWWTRRRMAARLGGLLAQVGLDHVDLATPVEELSVPEVQLLEIARVLARDAQIVIFDEPTTALSDFEIERVLKVVRKLAEQGRSIIYVTHRLPEVFEIADRVTVFRNGESLPAARVEDLSVSDIIAMMLGREVTTMFPDRGVAGQACPVLSVTGLVTTRLAEPVSFELRQGEILGFAGQLGSGASDVLQALAGISPGAAGQVELNGEPLSLADRRAGIAKRIAYCSPDRKRNGIFADLSVEDNLSSPWLRAVSTAGVVSRRRLGLATREAAGVFAIDERRLRMPVGALSGGNQQKVALGKWLGIEPAVLLVEEPTRGVDVGARAEIYTYLRRLCRQGMSMIVSSSDTAELHGLCDTIAAFYRGRMTEIRPHDAWTERSLVQKVMHREEVAS</sequence>
<organism evidence="10 11">
    <name type="scientific">Saccharopolyspora spinosa</name>
    <dbReference type="NCBI Taxonomy" id="60894"/>
    <lineage>
        <taxon>Bacteria</taxon>
        <taxon>Bacillati</taxon>
        <taxon>Actinomycetota</taxon>
        <taxon>Actinomycetes</taxon>
        <taxon>Pseudonocardiales</taxon>
        <taxon>Pseudonocardiaceae</taxon>
        <taxon>Saccharopolyspora</taxon>
    </lineage>
</organism>
<evidence type="ECO:0000256" key="2">
    <source>
        <dbReference type="ARBA" id="ARBA00022475"/>
    </source>
</evidence>
<evidence type="ECO:0000256" key="8">
    <source>
        <dbReference type="ARBA" id="ARBA00023136"/>
    </source>
</evidence>
<keyword evidence="7" id="KW-1278">Translocase</keyword>
<dbReference type="SUPFAM" id="SSF52540">
    <property type="entry name" value="P-loop containing nucleoside triphosphate hydrolases"/>
    <property type="match status" value="2"/>
</dbReference>
<feature type="domain" description="ABC transporter" evidence="9">
    <location>
        <begin position="258"/>
        <end position="501"/>
    </location>
</feature>
<evidence type="ECO:0000256" key="5">
    <source>
        <dbReference type="ARBA" id="ARBA00022741"/>
    </source>
</evidence>
<evidence type="ECO:0000256" key="4">
    <source>
        <dbReference type="ARBA" id="ARBA00022737"/>
    </source>
</evidence>